<keyword evidence="1" id="KW-0472">Membrane</keyword>
<evidence type="ECO:0000313" key="2">
    <source>
        <dbReference type="EMBL" id="EEI85588.1"/>
    </source>
</evidence>
<reference evidence="2 3" key="1">
    <citation type="submission" date="2008-10" db="EMBL/GenBank/DDBJ databases">
        <authorList>
            <person name="Qin X."/>
            <person name="Bachman B."/>
            <person name="Battles P."/>
            <person name="Bell A."/>
            <person name="Bess C."/>
            <person name="Bickham C."/>
            <person name="Chaboub L."/>
            <person name="Chen D."/>
            <person name="Coyle M."/>
            <person name="Deiros D.R."/>
            <person name="Dinh H."/>
            <person name="Forbes L."/>
            <person name="Fowler G."/>
            <person name="Francisco L."/>
            <person name="Fu Q."/>
            <person name="Gubbala S."/>
            <person name="Hale W."/>
            <person name="Han Y."/>
            <person name="Hemphill L."/>
            <person name="Highlander S.K."/>
            <person name="Hirani K."/>
            <person name="Hogues M."/>
            <person name="Jackson L."/>
            <person name="Jakkamsetti A."/>
            <person name="Javaid M."/>
            <person name="Jiang H."/>
            <person name="Korchina V."/>
            <person name="Kovar C."/>
            <person name="Lara F."/>
            <person name="Lee S."/>
            <person name="Mata R."/>
            <person name="Mathew T."/>
            <person name="Moen C."/>
            <person name="Morales K."/>
            <person name="Munidasa M."/>
            <person name="Nazareth L."/>
            <person name="Ngo R."/>
            <person name="Nguyen L."/>
            <person name="Okwuonu G."/>
            <person name="Ongeri F."/>
            <person name="Patil S."/>
            <person name="Petrosino J."/>
            <person name="Pham C."/>
            <person name="Pham P."/>
            <person name="Pu L.-L."/>
            <person name="Puazo M."/>
            <person name="Raj R."/>
            <person name="Reid J."/>
            <person name="Rouhana J."/>
            <person name="Saada N."/>
            <person name="Shang Y."/>
            <person name="Simmons D."/>
            <person name="Thornton R."/>
            <person name="Warren J."/>
            <person name="Weissenberger G."/>
            <person name="Zhang J."/>
            <person name="Zhang L."/>
            <person name="Zhou C."/>
            <person name="Zhu D."/>
            <person name="Muzny D."/>
            <person name="Worley K."/>
            <person name="Gibbs R."/>
        </authorList>
    </citation>
    <scope>NUCLEOTIDE SEQUENCE [LARGE SCALE GENOMIC DNA]</scope>
    <source>
        <strain evidence="2 3">ATCC 51172</strain>
    </source>
</reference>
<evidence type="ECO:0000256" key="1">
    <source>
        <dbReference type="SAM" id="Phobius"/>
    </source>
</evidence>
<dbReference type="EMBL" id="ABYO01000248">
    <property type="protein sequence ID" value="EEI85588.1"/>
    <property type="molecule type" value="Genomic_DNA"/>
</dbReference>
<organism evidence="2 3">
    <name type="scientific">Anaerococcus lactolyticus ATCC 51172</name>
    <dbReference type="NCBI Taxonomy" id="525254"/>
    <lineage>
        <taxon>Bacteria</taxon>
        <taxon>Bacillati</taxon>
        <taxon>Bacillota</taxon>
        <taxon>Tissierellia</taxon>
        <taxon>Tissierellales</taxon>
        <taxon>Peptoniphilaceae</taxon>
        <taxon>Anaerococcus</taxon>
    </lineage>
</organism>
<dbReference type="STRING" id="525254.HMPREF0072_1795"/>
<gene>
    <name evidence="2" type="ORF">HMPREF0072_1795</name>
</gene>
<accession>C2BHH5</accession>
<evidence type="ECO:0000313" key="3">
    <source>
        <dbReference type="Proteomes" id="UP000005984"/>
    </source>
</evidence>
<dbReference type="HOGENOM" id="CLU_3179485_0_0_9"/>
<comment type="caution">
    <text evidence="2">The sequence shown here is derived from an EMBL/GenBank/DDBJ whole genome shotgun (WGS) entry which is preliminary data.</text>
</comment>
<keyword evidence="3" id="KW-1185">Reference proteome</keyword>
<keyword evidence="1" id="KW-1133">Transmembrane helix</keyword>
<proteinExistence type="predicted"/>
<protein>
    <submittedName>
        <fullName evidence="2">Uncharacterized protein</fullName>
    </submittedName>
</protein>
<dbReference type="AlphaFoldDB" id="C2BHH5"/>
<sequence>MRLLINNTIFSIICQYIFGFYVKFFLHIVKKLGFGLGYDIIILRYL</sequence>
<name>C2BHH5_9FIRM</name>
<feature type="transmembrane region" description="Helical" evidence="1">
    <location>
        <begin position="6"/>
        <end position="26"/>
    </location>
</feature>
<dbReference type="Proteomes" id="UP000005984">
    <property type="component" value="Unassembled WGS sequence"/>
</dbReference>
<keyword evidence="1" id="KW-0812">Transmembrane</keyword>